<sequence length="20" mass="2509">MFLLITSRTRESRLTWRREG</sequence>
<reference evidence="1" key="1">
    <citation type="submission" date="2014-11" db="EMBL/GenBank/DDBJ databases">
        <authorList>
            <person name="Amaro Gonzalez C."/>
        </authorList>
    </citation>
    <scope>NUCLEOTIDE SEQUENCE</scope>
</reference>
<reference evidence="1" key="2">
    <citation type="journal article" date="2015" name="Fish Shellfish Immunol.">
        <title>Early steps in the European eel (Anguilla anguilla)-Vibrio vulnificus interaction in the gills: Role of the RtxA13 toxin.</title>
        <authorList>
            <person name="Callol A."/>
            <person name="Pajuelo D."/>
            <person name="Ebbesson L."/>
            <person name="Teles M."/>
            <person name="MacKenzie S."/>
            <person name="Amaro C."/>
        </authorList>
    </citation>
    <scope>NUCLEOTIDE SEQUENCE</scope>
</reference>
<evidence type="ECO:0000313" key="1">
    <source>
        <dbReference type="EMBL" id="JAH62925.1"/>
    </source>
</evidence>
<proteinExistence type="predicted"/>
<accession>A0A0E9UCI9</accession>
<name>A0A0E9UCI9_ANGAN</name>
<protein>
    <submittedName>
        <fullName evidence="1">Uncharacterized protein</fullName>
    </submittedName>
</protein>
<organism evidence="1">
    <name type="scientific">Anguilla anguilla</name>
    <name type="common">European freshwater eel</name>
    <name type="synonym">Muraena anguilla</name>
    <dbReference type="NCBI Taxonomy" id="7936"/>
    <lineage>
        <taxon>Eukaryota</taxon>
        <taxon>Metazoa</taxon>
        <taxon>Chordata</taxon>
        <taxon>Craniata</taxon>
        <taxon>Vertebrata</taxon>
        <taxon>Euteleostomi</taxon>
        <taxon>Actinopterygii</taxon>
        <taxon>Neopterygii</taxon>
        <taxon>Teleostei</taxon>
        <taxon>Anguilliformes</taxon>
        <taxon>Anguillidae</taxon>
        <taxon>Anguilla</taxon>
    </lineage>
</organism>
<dbReference type="EMBL" id="GBXM01045652">
    <property type="protein sequence ID" value="JAH62925.1"/>
    <property type="molecule type" value="Transcribed_RNA"/>
</dbReference>
<dbReference type="AlphaFoldDB" id="A0A0E9UCI9"/>